<evidence type="ECO:0000256" key="9">
    <source>
        <dbReference type="ARBA" id="ARBA00023098"/>
    </source>
</evidence>
<dbReference type="Gene3D" id="3.40.630.150">
    <property type="entry name" value="Malonyl-CoA decarboxylase, catalytic domain"/>
    <property type="match status" value="1"/>
</dbReference>
<evidence type="ECO:0000256" key="8">
    <source>
        <dbReference type="ARBA" id="ARBA00022946"/>
    </source>
</evidence>
<reference evidence="20" key="3">
    <citation type="submission" date="2025-09" db="UniProtKB">
        <authorList>
            <consortium name="Ensembl"/>
        </authorList>
    </citation>
    <scope>IDENTIFICATION</scope>
</reference>
<keyword evidence="10" id="KW-0496">Mitochondrion</keyword>
<dbReference type="AlphaFoldDB" id="A0AAQ4RPM2"/>
<keyword evidence="4" id="KW-0963">Cytoplasm</keyword>
<dbReference type="Proteomes" id="UP000007635">
    <property type="component" value="Chromosome Y"/>
</dbReference>
<keyword evidence="11" id="KW-0576">Peroxisome</keyword>
<dbReference type="FunFam" id="1.20.140.90:FF:000001">
    <property type="entry name" value="Malonyl-CoA decarboxylase, mitochondrial"/>
    <property type="match status" value="1"/>
</dbReference>
<evidence type="ECO:0000256" key="17">
    <source>
        <dbReference type="ARBA" id="ARBA00072063"/>
    </source>
</evidence>
<protein>
    <recommendedName>
        <fullName evidence="17">Malonyl-CoA decarboxylase, mitochondrial</fullName>
        <ecNumber evidence="16">4.1.1.9</ecNumber>
    </recommendedName>
</protein>
<evidence type="ECO:0000313" key="21">
    <source>
        <dbReference type="Proteomes" id="UP000007635"/>
    </source>
</evidence>
<dbReference type="GO" id="GO:0006633">
    <property type="term" value="P:fatty acid biosynthetic process"/>
    <property type="evidence" value="ECO:0007669"/>
    <property type="project" value="UniProtKB-KW"/>
</dbReference>
<evidence type="ECO:0000256" key="14">
    <source>
        <dbReference type="ARBA" id="ARBA00051499"/>
    </source>
</evidence>
<dbReference type="Pfam" id="PF17408">
    <property type="entry name" value="MCD_N"/>
    <property type="match status" value="1"/>
</dbReference>
<feature type="domain" description="Malonyl-CoA decarboxylase N-terminal" evidence="19">
    <location>
        <begin position="175"/>
        <end position="268"/>
    </location>
</feature>
<dbReference type="Ensembl" id="ENSGACT00000069345.1">
    <property type="protein sequence ID" value="ENSGACP00000064878.1"/>
    <property type="gene ID" value="ENSGACG00000013794.2"/>
</dbReference>
<comment type="pathway">
    <text evidence="15">Metabolic intermediate biosynthesis; acetyl-CoA biosynthesis; acetyl-CoA from malonyl-CoA: step 1/1.</text>
</comment>
<evidence type="ECO:0000259" key="18">
    <source>
        <dbReference type="Pfam" id="PF05292"/>
    </source>
</evidence>
<feature type="domain" description="Malonyl-CoA decarboxylase C-terminal" evidence="18">
    <location>
        <begin position="271"/>
        <end position="539"/>
    </location>
</feature>
<organism evidence="20 21">
    <name type="scientific">Gasterosteus aculeatus aculeatus</name>
    <name type="common">three-spined stickleback</name>
    <dbReference type="NCBI Taxonomy" id="481459"/>
    <lineage>
        <taxon>Eukaryota</taxon>
        <taxon>Metazoa</taxon>
        <taxon>Chordata</taxon>
        <taxon>Craniata</taxon>
        <taxon>Vertebrata</taxon>
        <taxon>Euteleostomi</taxon>
        <taxon>Actinopterygii</taxon>
        <taxon>Neopterygii</taxon>
        <taxon>Teleostei</taxon>
        <taxon>Neoteleostei</taxon>
        <taxon>Acanthomorphata</taxon>
        <taxon>Eupercaria</taxon>
        <taxon>Perciformes</taxon>
        <taxon>Cottioidei</taxon>
        <taxon>Gasterosteales</taxon>
        <taxon>Gasterosteidae</taxon>
        <taxon>Gasterosteus</taxon>
    </lineage>
</organism>
<keyword evidence="9" id="KW-0443">Lipid metabolism</keyword>
<name>A0AAQ4RPM2_GASAC</name>
<dbReference type="InterPro" id="IPR007956">
    <property type="entry name" value="Malonyl_CoA_deC_C"/>
</dbReference>
<keyword evidence="8" id="KW-0809">Transit peptide</keyword>
<dbReference type="GO" id="GO:0005782">
    <property type="term" value="C:peroxisomal matrix"/>
    <property type="evidence" value="ECO:0007669"/>
    <property type="project" value="TreeGrafter"/>
</dbReference>
<evidence type="ECO:0000256" key="7">
    <source>
        <dbReference type="ARBA" id="ARBA00022832"/>
    </source>
</evidence>
<keyword evidence="7" id="KW-0276">Fatty acid metabolism</keyword>
<dbReference type="PANTHER" id="PTHR28641:SF1">
    <property type="entry name" value="MALONYL-COA DECARBOXYLASE, MITOCHONDRIAL"/>
    <property type="match status" value="1"/>
</dbReference>
<dbReference type="GeneTree" id="ENSGT00390000005410"/>
<dbReference type="InterPro" id="IPR038351">
    <property type="entry name" value="MCD_N_sf"/>
</dbReference>
<keyword evidence="5" id="KW-0444">Lipid biosynthesis</keyword>
<evidence type="ECO:0000313" key="20">
    <source>
        <dbReference type="Ensembl" id="ENSGACP00000064878.1"/>
    </source>
</evidence>
<dbReference type="GO" id="GO:0006085">
    <property type="term" value="P:acetyl-CoA biosynthetic process"/>
    <property type="evidence" value="ECO:0007669"/>
    <property type="project" value="TreeGrafter"/>
</dbReference>
<dbReference type="Pfam" id="PF05292">
    <property type="entry name" value="MCD"/>
    <property type="match status" value="1"/>
</dbReference>
<dbReference type="PANTHER" id="PTHR28641">
    <property type="match status" value="1"/>
</dbReference>
<dbReference type="GO" id="GO:0046320">
    <property type="term" value="P:regulation of fatty acid oxidation"/>
    <property type="evidence" value="ECO:0007669"/>
    <property type="project" value="UniProtKB-ARBA"/>
</dbReference>
<evidence type="ECO:0000256" key="5">
    <source>
        <dbReference type="ARBA" id="ARBA00022516"/>
    </source>
</evidence>
<evidence type="ECO:0000256" key="16">
    <source>
        <dbReference type="ARBA" id="ARBA00067069"/>
    </source>
</evidence>
<dbReference type="GO" id="GO:0005759">
    <property type="term" value="C:mitochondrial matrix"/>
    <property type="evidence" value="ECO:0007669"/>
    <property type="project" value="TreeGrafter"/>
</dbReference>
<dbReference type="InterPro" id="IPR035372">
    <property type="entry name" value="MCD_N"/>
</dbReference>
<dbReference type="GO" id="GO:2001294">
    <property type="term" value="P:malonyl-CoA catabolic process"/>
    <property type="evidence" value="ECO:0007669"/>
    <property type="project" value="TreeGrafter"/>
</dbReference>
<keyword evidence="13" id="KW-0456">Lyase</keyword>
<keyword evidence="12" id="KW-0275">Fatty acid biosynthesis</keyword>
<evidence type="ECO:0000256" key="6">
    <source>
        <dbReference type="ARBA" id="ARBA00022793"/>
    </source>
</evidence>
<proteinExistence type="predicted"/>
<accession>A0AAQ4RPM2</accession>
<comment type="subcellular location">
    <subcellularLocation>
        <location evidence="3">Cytoplasm</location>
    </subcellularLocation>
    <subcellularLocation>
        <location evidence="1">Mitochondrion</location>
    </subcellularLocation>
    <subcellularLocation>
        <location evidence="2">Peroxisome</location>
    </subcellularLocation>
</comment>
<evidence type="ECO:0000256" key="10">
    <source>
        <dbReference type="ARBA" id="ARBA00023128"/>
    </source>
</evidence>
<evidence type="ECO:0000256" key="3">
    <source>
        <dbReference type="ARBA" id="ARBA00004496"/>
    </source>
</evidence>
<dbReference type="InterPro" id="IPR038917">
    <property type="entry name" value="Malonyl_CoA_deC"/>
</dbReference>
<evidence type="ECO:0000256" key="15">
    <source>
        <dbReference type="ARBA" id="ARBA00060678"/>
    </source>
</evidence>
<evidence type="ECO:0000256" key="1">
    <source>
        <dbReference type="ARBA" id="ARBA00004173"/>
    </source>
</evidence>
<evidence type="ECO:0000256" key="4">
    <source>
        <dbReference type="ARBA" id="ARBA00022490"/>
    </source>
</evidence>
<dbReference type="Gene3D" id="1.20.140.90">
    <property type="entry name" value="Malonyl-CoA decarboxylase, oligemerization domain"/>
    <property type="match status" value="1"/>
</dbReference>
<evidence type="ECO:0000259" key="19">
    <source>
        <dbReference type="Pfam" id="PF17408"/>
    </source>
</evidence>
<comment type="catalytic activity">
    <reaction evidence="14">
        <text>malonyl-CoA + H(+) = acetyl-CoA + CO2</text>
        <dbReference type="Rhea" id="RHEA:18781"/>
        <dbReference type="ChEBI" id="CHEBI:15378"/>
        <dbReference type="ChEBI" id="CHEBI:16526"/>
        <dbReference type="ChEBI" id="CHEBI:57288"/>
        <dbReference type="ChEBI" id="CHEBI:57384"/>
        <dbReference type="EC" id="4.1.1.9"/>
    </reaction>
    <physiologicalReaction direction="left-to-right" evidence="14">
        <dbReference type="Rhea" id="RHEA:18782"/>
    </physiologicalReaction>
</comment>
<sequence>MQQISNYYKALQNAMSQICSHFHSHEGAFLCFILAAMNLLWGHDMLQCLFKRPGNGSPPCDRESRVRCTQLIMLSLPANWAFRGGVRCWRHRAVLRGALKAPDVNGVRRYSTPIRGGVAGMEDILARVVAPLPTYETRDKYPPPPESNSLEFMHFYAGLEKEEKLGFLTKLSHDFGVDHKGISELALRLLDAQLRALATILQVEDRLLYGLTPRYKQLLNHISRVEGGVKFLVDLRADVLEMISSKASETPQIRDLNGTLKSLLSEWFSVGLLRLERITWQSPCDILQRISQYEAVHPVRNWTDLKRRVGPYRRCYAFTHATMPGEPLVVLHVALTEDISDNIQSIVREFATLDSEEDVNKVNAAIFYSISSTQAGLQGVELGNYLIKRVVRELQSEFPHMAQFSSLSPIPGFSSWLQGLLGQCKKEGRGSDLLSEQEWEQVEQAVDSAPGPAAIEALRKLIATGEWTRSERLTRVLEPVLMRLCAWYLYGEKRRDYALNPVANFHLQNGATMWRLNWSADTSPRGVANSCGIMVNYRYYLNETSKNSALYLQNKVISASEQLVGLVSQFQKSSKL</sequence>
<evidence type="ECO:0000256" key="11">
    <source>
        <dbReference type="ARBA" id="ARBA00023140"/>
    </source>
</evidence>
<evidence type="ECO:0000256" key="13">
    <source>
        <dbReference type="ARBA" id="ARBA00023239"/>
    </source>
</evidence>
<keyword evidence="6" id="KW-0210">Decarboxylase</keyword>
<keyword evidence="21" id="KW-1185">Reference proteome</keyword>
<reference evidence="20 21" key="1">
    <citation type="journal article" date="2021" name="G3 (Bethesda)">
        <title>Improved contiguity of the threespine stickleback genome using long-read sequencing.</title>
        <authorList>
            <person name="Nath S."/>
            <person name="Shaw D.E."/>
            <person name="White M.A."/>
        </authorList>
    </citation>
    <scope>NUCLEOTIDE SEQUENCE [LARGE SCALE GENOMIC DNA]</scope>
    <source>
        <strain evidence="20 21">Lake Benthic</strain>
    </source>
</reference>
<dbReference type="GO" id="GO:0050080">
    <property type="term" value="F:malonyl-CoA decarboxylase activity"/>
    <property type="evidence" value="ECO:0007669"/>
    <property type="project" value="UniProtKB-EC"/>
</dbReference>
<dbReference type="EC" id="4.1.1.9" evidence="16"/>
<dbReference type="FunFam" id="3.40.630.150:FF:000001">
    <property type="entry name" value="Malonyl-CoA decarboxylase, mitochondrial"/>
    <property type="match status" value="1"/>
</dbReference>
<reference evidence="20" key="2">
    <citation type="submission" date="2025-08" db="UniProtKB">
        <authorList>
            <consortium name="Ensembl"/>
        </authorList>
    </citation>
    <scope>IDENTIFICATION</scope>
</reference>
<evidence type="ECO:0000256" key="2">
    <source>
        <dbReference type="ARBA" id="ARBA00004275"/>
    </source>
</evidence>
<dbReference type="InterPro" id="IPR042303">
    <property type="entry name" value="Malonyl_CoA_deC_C_sf"/>
</dbReference>
<evidence type="ECO:0000256" key="12">
    <source>
        <dbReference type="ARBA" id="ARBA00023160"/>
    </source>
</evidence>